<dbReference type="OrthoDB" id="272202at2759"/>
<dbReference type="AlphaFoldDB" id="A0A1J1IQ69"/>
<evidence type="ECO:0000256" key="1">
    <source>
        <dbReference type="ARBA" id="ARBA00004430"/>
    </source>
</evidence>
<name>A0A1J1IQ69_9DIPT</name>
<keyword evidence="4" id="KW-0206">Cytoskeleton</keyword>
<reference evidence="7 8" key="1">
    <citation type="submission" date="2015-04" db="EMBL/GenBank/DDBJ databases">
        <authorList>
            <person name="Syromyatnikov M.Y."/>
            <person name="Popov V.N."/>
        </authorList>
    </citation>
    <scope>NUCLEOTIDE SEQUENCE [LARGE SCALE GENOMIC DNA]</scope>
</reference>
<dbReference type="InterPro" id="IPR006802">
    <property type="entry name" value="Radial_spoke"/>
</dbReference>
<evidence type="ECO:0000256" key="5">
    <source>
        <dbReference type="ARBA" id="ARBA00023273"/>
    </source>
</evidence>
<dbReference type="CDD" id="cd22963">
    <property type="entry name" value="DD_CrRSP4-like"/>
    <property type="match status" value="1"/>
</dbReference>
<evidence type="ECO:0000313" key="8">
    <source>
        <dbReference type="Proteomes" id="UP000183832"/>
    </source>
</evidence>
<evidence type="ECO:0000313" key="7">
    <source>
        <dbReference type="EMBL" id="CRL02367.1"/>
    </source>
</evidence>
<protein>
    <submittedName>
        <fullName evidence="7">CLUMA_CG015204, isoform A</fullName>
    </submittedName>
</protein>
<feature type="compositionally biased region" description="Basic and acidic residues" evidence="6">
    <location>
        <begin position="458"/>
        <end position="472"/>
    </location>
</feature>
<keyword evidence="5" id="KW-0966">Cell projection</keyword>
<evidence type="ECO:0000256" key="4">
    <source>
        <dbReference type="ARBA" id="ARBA00023212"/>
    </source>
</evidence>
<keyword evidence="8" id="KW-1185">Reference proteome</keyword>
<dbReference type="Proteomes" id="UP000183832">
    <property type="component" value="Unassembled WGS sequence"/>
</dbReference>
<gene>
    <name evidence="7" type="ORF">CLUMA_CG015204</name>
</gene>
<evidence type="ECO:0000256" key="2">
    <source>
        <dbReference type="ARBA" id="ARBA00022490"/>
    </source>
</evidence>
<feature type="region of interest" description="Disordered" evidence="6">
    <location>
        <begin position="389"/>
        <end position="410"/>
    </location>
</feature>
<sequence length="579" mass="66281">MKLSQNSCKRQMPANSEGLPSLKRDLQNAKLFLQQRTASGESLYDHLSNVIAKVVDERPKDVLEYFELFSQRVREETFRTNEGNMLENNYKKPEHLVTALKLLPTIIEKSEQPIKATVGNDDETLKKSTKGDEGDVIYCKKLSEDLCELQFYWNLLGIGFPREEVLKLSCSVEKLKAHAAIASCRFWGKMLGLKKDYYVVETTLTKSAFSDWIVSCIPQHMEEKECLPTESLASESNPIPLTTSASMMMKKADDKDSVSDLRDKMKRMPTEWKFSLKNFPVSQYRPHTANYVTEKEIEYGVDRHVYFVCTDLGDDWIPLPQETSHHINISRQIKKYLTGYLDSYLILDSESYILERNYLRALIARISAGTHISPRNFYKFQSDDNENFFDDLDDDDDDDDNDASSNNEKPIKVNSAYRPWSIKKLLQLDYWQHHKVQITEYSNSGFFLKKGKVTDENDRKLDEENNVSRDTDDKGDDNDDDDGREIANNGIKPETPIPLFASCSGDQLTNDAMSPWTIRLSDVVETLVSVQSHVWPGAFAFVKDRICDNIYIGYGLKSSSTNATPPAIPNETLDNREDS</sequence>
<dbReference type="GO" id="GO:0001534">
    <property type="term" value="C:radial spoke"/>
    <property type="evidence" value="ECO:0007669"/>
    <property type="project" value="InterPro"/>
</dbReference>
<feature type="compositionally biased region" description="Acidic residues" evidence="6">
    <location>
        <begin position="389"/>
        <end position="402"/>
    </location>
</feature>
<comment type="subcellular location">
    <subcellularLocation>
        <location evidence="1">Cytoplasm</location>
        <location evidence="1">Cytoskeleton</location>
        <location evidence="1">Cilium axoneme</location>
    </subcellularLocation>
</comment>
<organism evidence="7 8">
    <name type="scientific">Clunio marinus</name>
    <dbReference type="NCBI Taxonomy" id="568069"/>
    <lineage>
        <taxon>Eukaryota</taxon>
        <taxon>Metazoa</taxon>
        <taxon>Ecdysozoa</taxon>
        <taxon>Arthropoda</taxon>
        <taxon>Hexapoda</taxon>
        <taxon>Insecta</taxon>
        <taxon>Pterygota</taxon>
        <taxon>Neoptera</taxon>
        <taxon>Endopterygota</taxon>
        <taxon>Diptera</taxon>
        <taxon>Nematocera</taxon>
        <taxon>Chironomoidea</taxon>
        <taxon>Chironomidae</taxon>
        <taxon>Clunio</taxon>
    </lineage>
</organism>
<accession>A0A1J1IQ69</accession>
<dbReference type="PANTHER" id="PTHR13159">
    <property type="entry name" value="RADIAL SPOKEHEAD-RELATED"/>
    <property type="match status" value="1"/>
</dbReference>
<proteinExistence type="predicted"/>
<evidence type="ECO:0000256" key="3">
    <source>
        <dbReference type="ARBA" id="ARBA00023069"/>
    </source>
</evidence>
<dbReference type="Pfam" id="PF04712">
    <property type="entry name" value="Radial_spoke"/>
    <property type="match status" value="1"/>
</dbReference>
<keyword evidence="3" id="KW-0969">Cilium</keyword>
<dbReference type="GO" id="GO:0035082">
    <property type="term" value="P:axoneme assembly"/>
    <property type="evidence" value="ECO:0007669"/>
    <property type="project" value="TreeGrafter"/>
</dbReference>
<dbReference type="STRING" id="568069.A0A1J1IQ69"/>
<dbReference type="PANTHER" id="PTHR13159:SF0">
    <property type="entry name" value="RADIAL SPOKE HEAD 6 HOMOLOG A"/>
    <property type="match status" value="1"/>
</dbReference>
<dbReference type="GO" id="GO:0060294">
    <property type="term" value="P:cilium movement involved in cell motility"/>
    <property type="evidence" value="ECO:0007669"/>
    <property type="project" value="InterPro"/>
</dbReference>
<feature type="region of interest" description="Disordered" evidence="6">
    <location>
        <begin position="1"/>
        <end position="20"/>
    </location>
</feature>
<feature type="compositionally biased region" description="Acidic residues" evidence="6">
    <location>
        <begin position="473"/>
        <end position="483"/>
    </location>
</feature>
<dbReference type="EMBL" id="CVRI01000057">
    <property type="protein sequence ID" value="CRL02367.1"/>
    <property type="molecule type" value="Genomic_DNA"/>
</dbReference>
<feature type="region of interest" description="Disordered" evidence="6">
    <location>
        <begin position="458"/>
        <end position="493"/>
    </location>
</feature>
<evidence type="ECO:0000256" key="6">
    <source>
        <dbReference type="SAM" id="MobiDB-lite"/>
    </source>
</evidence>
<keyword evidence="2" id="KW-0963">Cytoplasm</keyword>
<feature type="region of interest" description="Disordered" evidence="6">
    <location>
        <begin position="558"/>
        <end position="579"/>
    </location>
</feature>